<comment type="caution">
    <text evidence="1">The sequence shown here is derived from an EMBL/GenBank/DDBJ whole genome shotgun (WGS) entry which is preliminary data.</text>
</comment>
<keyword evidence="2" id="KW-1185">Reference proteome</keyword>
<protein>
    <submittedName>
        <fullName evidence="1">Uncharacterized protein</fullName>
    </submittedName>
</protein>
<evidence type="ECO:0000313" key="1">
    <source>
        <dbReference type="EMBL" id="MCM4080927.1"/>
    </source>
</evidence>
<sequence length="45" mass="5260">MPLDEMTERDLYGTLRVLLQQIALVSKRDRWAMRTLVTGAERRLG</sequence>
<organism evidence="1 2">
    <name type="scientific">Paractinoplanes hotanensis</name>
    <dbReference type="NCBI Taxonomy" id="2906497"/>
    <lineage>
        <taxon>Bacteria</taxon>
        <taxon>Bacillati</taxon>
        <taxon>Actinomycetota</taxon>
        <taxon>Actinomycetes</taxon>
        <taxon>Micromonosporales</taxon>
        <taxon>Micromonosporaceae</taxon>
        <taxon>Paractinoplanes</taxon>
    </lineage>
</organism>
<reference evidence="1 2" key="1">
    <citation type="submission" date="2022-06" db="EMBL/GenBank/DDBJ databases">
        <title>Actinoplanes abujensis sp. nov., isolated from Nigerian arid soil.</title>
        <authorList>
            <person name="Ding P."/>
        </authorList>
    </citation>
    <scope>NUCLEOTIDE SEQUENCE [LARGE SCALE GENOMIC DNA]</scope>
    <source>
        <strain evidence="2">TRM88002</strain>
    </source>
</reference>
<accession>A0ABT0Y625</accession>
<gene>
    <name evidence="1" type="ORF">LXN57_25455</name>
</gene>
<proteinExistence type="predicted"/>
<evidence type="ECO:0000313" key="2">
    <source>
        <dbReference type="Proteomes" id="UP001523216"/>
    </source>
</evidence>
<name>A0ABT0Y625_9ACTN</name>
<dbReference type="EMBL" id="JAMQOL010000037">
    <property type="protein sequence ID" value="MCM4080927.1"/>
    <property type="molecule type" value="Genomic_DNA"/>
</dbReference>
<dbReference type="Proteomes" id="UP001523216">
    <property type="component" value="Unassembled WGS sequence"/>
</dbReference>